<dbReference type="STRING" id="1921510.BSL82_14515"/>
<feature type="transmembrane region" description="Helical" evidence="4">
    <location>
        <begin position="46"/>
        <end position="65"/>
    </location>
</feature>
<evidence type="ECO:0000313" key="6">
    <source>
        <dbReference type="EMBL" id="API60349.1"/>
    </source>
</evidence>
<keyword evidence="7" id="KW-1185">Reference proteome</keyword>
<name>A0A1L3ZXM7_9SPHN</name>
<dbReference type="EMBL" id="CP018221">
    <property type="protein sequence ID" value="API60349.1"/>
    <property type="molecule type" value="Genomic_DNA"/>
</dbReference>
<dbReference type="OrthoDB" id="7585574at2"/>
<evidence type="ECO:0000256" key="4">
    <source>
        <dbReference type="SAM" id="Phobius"/>
    </source>
</evidence>
<dbReference type="Proteomes" id="UP000182063">
    <property type="component" value="Chromosome"/>
</dbReference>
<dbReference type="AlphaFoldDB" id="A0A1L3ZXM7"/>
<feature type="domain" description="HIG1" evidence="5">
    <location>
        <begin position="1"/>
        <end position="66"/>
    </location>
</feature>
<keyword evidence="1 4" id="KW-0812">Transmembrane</keyword>
<evidence type="ECO:0000256" key="1">
    <source>
        <dbReference type="ARBA" id="ARBA00022692"/>
    </source>
</evidence>
<evidence type="ECO:0000256" key="3">
    <source>
        <dbReference type="ARBA" id="ARBA00023136"/>
    </source>
</evidence>
<organism evidence="6 7">
    <name type="scientific">Tardibacter chloracetimidivorans</name>
    <dbReference type="NCBI Taxonomy" id="1921510"/>
    <lineage>
        <taxon>Bacteria</taxon>
        <taxon>Pseudomonadati</taxon>
        <taxon>Pseudomonadota</taxon>
        <taxon>Alphaproteobacteria</taxon>
        <taxon>Sphingomonadales</taxon>
        <taxon>Sphingomonadaceae</taxon>
        <taxon>Tardibacter</taxon>
    </lineage>
</organism>
<gene>
    <name evidence="6" type="ORF">BSL82_14515</name>
</gene>
<accession>A0A1L3ZXM7</accession>
<dbReference type="PROSITE" id="PS51503">
    <property type="entry name" value="HIG1"/>
    <property type="match status" value="1"/>
</dbReference>
<protein>
    <recommendedName>
        <fullName evidence="5">HIG1 domain-containing protein</fullName>
    </recommendedName>
</protein>
<dbReference type="InterPro" id="IPR007667">
    <property type="entry name" value="Hypoxia_induced_domain"/>
</dbReference>
<evidence type="ECO:0000259" key="5">
    <source>
        <dbReference type="PROSITE" id="PS51503"/>
    </source>
</evidence>
<dbReference type="RefSeq" id="WP_072598044.1">
    <property type="nucleotide sequence ID" value="NZ_CP018221.1"/>
</dbReference>
<keyword evidence="3 4" id="KW-0472">Membrane</keyword>
<evidence type="ECO:0000256" key="2">
    <source>
        <dbReference type="ARBA" id="ARBA00022989"/>
    </source>
</evidence>
<dbReference type="Pfam" id="PF04588">
    <property type="entry name" value="HIG_1_N"/>
    <property type="match status" value="1"/>
</dbReference>
<feature type="transmembrane region" description="Helical" evidence="4">
    <location>
        <begin position="6"/>
        <end position="25"/>
    </location>
</feature>
<reference evidence="7" key="1">
    <citation type="submission" date="2016-11" db="EMBL/GenBank/DDBJ databases">
        <title>Complete Genome Sequence of alachlor-degrading Sphingomonas sp. strain JJ-A5.</title>
        <authorList>
            <person name="Lee H."/>
            <person name="Ka J.-O."/>
        </authorList>
    </citation>
    <scope>NUCLEOTIDE SEQUENCE [LARGE SCALE GENOMIC DNA]</scope>
    <source>
        <strain evidence="7">JJ-A5</strain>
    </source>
</reference>
<dbReference type="KEGG" id="sphj:BSL82_14515"/>
<sequence length="66" mass="7183">MNSFFFILIALGALATLFVLVRGIVLMASGKDVGGKRQNKLMVNRVILQAVTILIVVVFLMFASGR</sequence>
<proteinExistence type="predicted"/>
<evidence type="ECO:0000313" key="7">
    <source>
        <dbReference type="Proteomes" id="UP000182063"/>
    </source>
</evidence>
<keyword evidence="2 4" id="KW-1133">Transmembrane helix</keyword>